<dbReference type="OrthoDB" id="9811483at2"/>
<feature type="transmembrane region" description="Helical" evidence="5">
    <location>
        <begin position="575"/>
        <end position="599"/>
    </location>
</feature>
<dbReference type="Gene3D" id="3.40.1710.10">
    <property type="entry name" value="abc type-2 transporter like domain"/>
    <property type="match status" value="1"/>
</dbReference>
<dbReference type="InterPro" id="IPR017501">
    <property type="entry name" value="Phage_infect_YhgE_C"/>
</dbReference>
<proteinExistence type="predicted"/>
<feature type="domain" description="ABC-2 type transporter transmembrane" evidence="6">
    <location>
        <begin position="363"/>
        <end position="709"/>
    </location>
</feature>
<dbReference type="AlphaFoldDB" id="A0A174UBZ5"/>
<evidence type="ECO:0000256" key="3">
    <source>
        <dbReference type="ARBA" id="ARBA00022989"/>
    </source>
</evidence>
<dbReference type="GO" id="GO:0140359">
    <property type="term" value="F:ABC-type transporter activity"/>
    <property type="evidence" value="ECO:0007669"/>
    <property type="project" value="InterPro"/>
</dbReference>
<sequence length="731" mass="78657">MRNIWEIFRRDIKRIKNNVIAMIVIMGITVVPCLYAWFNIAASWDPYKNTGNLKVAVSSVDKGYEGSLIPLELNMGDQVLTSLRSNSQLDWVFTSKKKAVSGVKSGKYYAAIVIPENFSTDMMSLFSENISKPSITYYSNAKENAIAPKVTDKGASAIQRQVNEVFIETISDTVITSFKAVTNVADQNGVESIAGNLANNLDQIGSDLNVASATLSSFAGMTTSAQQLLDTTGTFLKETQNRSDKTTDALKTTKKSFNGIEGTINGATDGVNEALNSGKEFYSQMSGIIDSAFASNSQSAADVAATLNTLASSVEKVTAAYQSLQNSVDDMADKVSGLGNTKLNALLGNISGKLGETIATQTELKNQLQSTASSLTDASGTAIQNKAELDKLVKESADSLANVKSDYEKNVKNSLDKLSKSMGDTSSSLGSLMDQLDASVDGVYDLSSSASADLTQINKALDHSCKLLDKASGKISETTGKISQMQSGGDFSQLEELISGDSSVIGEFLAAPVSLKTNQVYKIENYGSSMAPFYSTLSIWIGGIVLVAMLKTGVSTKCTEGLKKVKPHQEYLGRYLLFMIVGLLQSTLICLGDLLYLGIQCKHPFLFMLAGWFSSIVYVNIIYTLTVSFGDIGKAVSVVLLVMQVAGSGGTFPIEVAPAFFKAVYPLLPFVHSMAAFRETIGGMYGMTYWTELGKLGIFLLLSLILGLLLRKPVIRMNEAFAEKLEETKIM</sequence>
<evidence type="ECO:0000256" key="1">
    <source>
        <dbReference type="ARBA" id="ARBA00004141"/>
    </source>
</evidence>
<dbReference type="InterPro" id="IPR051328">
    <property type="entry name" value="T7SS_ABC-Transporter"/>
</dbReference>
<feature type="transmembrane region" description="Helical" evidence="5">
    <location>
        <begin position="605"/>
        <end position="626"/>
    </location>
</feature>
<reference evidence="7 8" key="1">
    <citation type="submission" date="2015-09" db="EMBL/GenBank/DDBJ databases">
        <authorList>
            <consortium name="Pathogen Informatics"/>
        </authorList>
    </citation>
    <scope>NUCLEOTIDE SEQUENCE [LARGE SCALE GENOMIC DNA]</scope>
    <source>
        <strain evidence="7 8">2789STDY5834914</strain>
    </source>
</reference>
<feature type="transmembrane region" description="Helical" evidence="5">
    <location>
        <begin position="693"/>
        <end position="710"/>
    </location>
</feature>
<evidence type="ECO:0000313" key="8">
    <source>
        <dbReference type="Proteomes" id="UP000095485"/>
    </source>
</evidence>
<dbReference type="NCBIfam" id="TIGR03062">
    <property type="entry name" value="pip_yhgE_Cterm"/>
    <property type="match status" value="1"/>
</dbReference>
<dbReference type="PANTHER" id="PTHR43077:SF10">
    <property type="entry name" value="TRANSPORT PERMEASE PROTEIN"/>
    <property type="match status" value="1"/>
</dbReference>
<feature type="transmembrane region" description="Helical" evidence="5">
    <location>
        <begin position="20"/>
        <end position="38"/>
    </location>
</feature>
<evidence type="ECO:0000256" key="5">
    <source>
        <dbReference type="SAM" id="Phobius"/>
    </source>
</evidence>
<comment type="subcellular location">
    <subcellularLocation>
        <location evidence="1">Membrane</location>
        <topology evidence="1">Multi-pass membrane protein</topology>
    </subcellularLocation>
</comment>
<organism evidence="7 8">
    <name type="scientific">Dorea longicatena</name>
    <dbReference type="NCBI Taxonomy" id="88431"/>
    <lineage>
        <taxon>Bacteria</taxon>
        <taxon>Bacillati</taxon>
        <taxon>Bacillota</taxon>
        <taxon>Clostridia</taxon>
        <taxon>Lachnospirales</taxon>
        <taxon>Lachnospiraceae</taxon>
        <taxon>Dorea</taxon>
    </lineage>
</organism>
<evidence type="ECO:0000256" key="2">
    <source>
        <dbReference type="ARBA" id="ARBA00022692"/>
    </source>
</evidence>
<keyword evidence="4 5" id="KW-0472">Membrane</keyword>
<dbReference type="InterPro" id="IPR013525">
    <property type="entry name" value="ABC2_TM"/>
</dbReference>
<dbReference type="NCBIfam" id="TIGR03061">
    <property type="entry name" value="pip_yhgE_Nterm"/>
    <property type="match status" value="1"/>
</dbReference>
<dbReference type="InterPro" id="IPR017500">
    <property type="entry name" value="Phage_infect_YhgE_N"/>
</dbReference>
<accession>A0A174UBZ5</accession>
<keyword evidence="2 5" id="KW-0812">Transmembrane</keyword>
<keyword evidence="3 5" id="KW-1133">Transmembrane helix</keyword>
<dbReference type="GeneID" id="96230325"/>
<dbReference type="PANTHER" id="PTHR43077">
    <property type="entry name" value="TRANSPORT PERMEASE YVFS-RELATED"/>
    <property type="match status" value="1"/>
</dbReference>
<dbReference type="Proteomes" id="UP000095485">
    <property type="component" value="Unassembled WGS sequence"/>
</dbReference>
<feature type="transmembrane region" description="Helical" evidence="5">
    <location>
        <begin position="638"/>
        <end position="661"/>
    </location>
</feature>
<dbReference type="RefSeq" id="WP_055284673.1">
    <property type="nucleotide sequence ID" value="NZ_CZAY01000029.1"/>
</dbReference>
<dbReference type="GO" id="GO:0016020">
    <property type="term" value="C:membrane"/>
    <property type="evidence" value="ECO:0007669"/>
    <property type="project" value="UniProtKB-SubCell"/>
</dbReference>
<dbReference type="Pfam" id="PF12698">
    <property type="entry name" value="ABC2_membrane_3"/>
    <property type="match status" value="2"/>
</dbReference>
<gene>
    <name evidence="7" type="ORF">ERS852526_03052</name>
</gene>
<evidence type="ECO:0000259" key="6">
    <source>
        <dbReference type="Pfam" id="PF12698"/>
    </source>
</evidence>
<dbReference type="EMBL" id="CZAY01000029">
    <property type="protein sequence ID" value="CUQ17528.1"/>
    <property type="molecule type" value="Genomic_DNA"/>
</dbReference>
<feature type="domain" description="ABC-2 type transporter transmembrane" evidence="6">
    <location>
        <begin position="27"/>
        <end position="195"/>
    </location>
</feature>
<evidence type="ECO:0000313" key="7">
    <source>
        <dbReference type="EMBL" id="CUQ17528.1"/>
    </source>
</evidence>
<protein>
    <submittedName>
        <fullName evidence="7">Phage-related protein</fullName>
    </submittedName>
</protein>
<feature type="transmembrane region" description="Helical" evidence="5">
    <location>
        <begin position="533"/>
        <end position="554"/>
    </location>
</feature>
<dbReference type="STRING" id="88431.ERS852423_02893"/>
<evidence type="ECO:0000256" key="4">
    <source>
        <dbReference type="ARBA" id="ARBA00023136"/>
    </source>
</evidence>
<name>A0A174UBZ5_9FIRM</name>